<comment type="caution">
    <text evidence="2">The sequence shown here is derived from an EMBL/GenBank/DDBJ whole genome shotgun (WGS) entry which is preliminary data.</text>
</comment>
<sequence>MGKHRRCGVVRLVGEEGVGRGRQLGSGGRQVAIRADEGLMAMTGGKGRGGCPDVWGGVGGLMGLGGRIGVWDAVGSGRSSGAWEWEWGRGGGGGGGASPQGGGRDVRGELGWTE</sequence>
<evidence type="ECO:0000256" key="1">
    <source>
        <dbReference type="SAM" id="MobiDB-lite"/>
    </source>
</evidence>
<reference evidence="2" key="2">
    <citation type="submission" date="2022-01" db="EMBL/GenBank/DDBJ databases">
        <authorList>
            <person name="Yamashiro T."/>
            <person name="Shiraishi A."/>
            <person name="Satake H."/>
            <person name="Nakayama K."/>
        </authorList>
    </citation>
    <scope>NUCLEOTIDE SEQUENCE</scope>
</reference>
<dbReference type="Proteomes" id="UP001151760">
    <property type="component" value="Unassembled WGS sequence"/>
</dbReference>
<dbReference type="EMBL" id="BQNB010021682">
    <property type="protein sequence ID" value="GJU08944.1"/>
    <property type="molecule type" value="Genomic_DNA"/>
</dbReference>
<reference evidence="2" key="1">
    <citation type="journal article" date="2022" name="Int. J. Mol. Sci.">
        <title>Draft Genome of Tanacetum Coccineum: Genomic Comparison of Closely Related Tanacetum-Family Plants.</title>
        <authorList>
            <person name="Yamashiro T."/>
            <person name="Shiraishi A."/>
            <person name="Nakayama K."/>
            <person name="Satake H."/>
        </authorList>
    </citation>
    <scope>NUCLEOTIDE SEQUENCE</scope>
</reference>
<evidence type="ECO:0000313" key="2">
    <source>
        <dbReference type="EMBL" id="GJU08944.1"/>
    </source>
</evidence>
<feature type="compositionally biased region" description="Gly residues" evidence="1">
    <location>
        <begin position="88"/>
        <end position="103"/>
    </location>
</feature>
<proteinExistence type="predicted"/>
<keyword evidence="3" id="KW-1185">Reference proteome</keyword>
<feature type="region of interest" description="Disordered" evidence="1">
    <location>
        <begin position="87"/>
        <end position="114"/>
    </location>
</feature>
<evidence type="ECO:0000313" key="3">
    <source>
        <dbReference type="Proteomes" id="UP001151760"/>
    </source>
</evidence>
<name>A0ABQ5J9C8_9ASTR</name>
<accession>A0ABQ5J9C8</accession>
<protein>
    <submittedName>
        <fullName evidence="2">Uncharacterized protein</fullName>
    </submittedName>
</protein>
<gene>
    <name evidence="2" type="ORF">Tco_1125374</name>
</gene>
<organism evidence="2 3">
    <name type="scientific">Tanacetum coccineum</name>
    <dbReference type="NCBI Taxonomy" id="301880"/>
    <lineage>
        <taxon>Eukaryota</taxon>
        <taxon>Viridiplantae</taxon>
        <taxon>Streptophyta</taxon>
        <taxon>Embryophyta</taxon>
        <taxon>Tracheophyta</taxon>
        <taxon>Spermatophyta</taxon>
        <taxon>Magnoliopsida</taxon>
        <taxon>eudicotyledons</taxon>
        <taxon>Gunneridae</taxon>
        <taxon>Pentapetalae</taxon>
        <taxon>asterids</taxon>
        <taxon>campanulids</taxon>
        <taxon>Asterales</taxon>
        <taxon>Asteraceae</taxon>
        <taxon>Asteroideae</taxon>
        <taxon>Anthemideae</taxon>
        <taxon>Anthemidinae</taxon>
        <taxon>Tanacetum</taxon>
    </lineage>
</organism>